<gene>
    <name evidence="3" type="ORF">FBUS_00978</name>
</gene>
<accession>A0A8E0S148</accession>
<reference evidence="3" key="1">
    <citation type="submission" date="2019-05" db="EMBL/GenBank/DDBJ databases">
        <title>Annotation for the trematode Fasciolopsis buski.</title>
        <authorList>
            <person name="Choi Y.-J."/>
        </authorList>
    </citation>
    <scope>NUCLEOTIDE SEQUENCE</scope>
    <source>
        <strain evidence="3">HT</strain>
        <tissue evidence="3">Whole worm</tissue>
    </source>
</reference>
<comment type="caution">
    <text evidence="3">The sequence shown here is derived from an EMBL/GenBank/DDBJ whole genome shotgun (WGS) entry which is preliminary data.</text>
</comment>
<dbReference type="AlphaFoldDB" id="A0A8E0S148"/>
<keyword evidence="2" id="KW-0131">Cell cycle</keyword>
<dbReference type="GO" id="GO:0019903">
    <property type="term" value="F:protein phosphatase binding"/>
    <property type="evidence" value="ECO:0007669"/>
    <property type="project" value="InterPro"/>
</dbReference>
<evidence type="ECO:0000256" key="1">
    <source>
        <dbReference type="ARBA" id="ARBA00006180"/>
    </source>
</evidence>
<name>A0A8E0S148_9TREM</name>
<dbReference type="PANTHER" id="PTHR12634:SF8">
    <property type="entry name" value="FIERY MOUNTAIN, ISOFORM D"/>
    <property type="match status" value="1"/>
</dbReference>
<dbReference type="EMBL" id="LUCM01002882">
    <property type="protein sequence ID" value="KAA0196669.1"/>
    <property type="molecule type" value="Genomic_DNA"/>
</dbReference>
<proteinExistence type="inferred from homology"/>
<dbReference type="GO" id="GO:0019888">
    <property type="term" value="F:protein phosphatase regulator activity"/>
    <property type="evidence" value="ECO:0007669"/>
    <property type="project" value="TreeGrafter"/>
</dbReference>
<organism evidence="3 4">
    <name type="scientific">Fasciolopsis buskii</name>
    <dbReference type="NCBI Taxonomy" id="27845"/>
    <lineage>
        <taxon>Eukaryota</taxon>
        <taxon>Metazoa</taxon>
        <taxon>Spiralia</taxon>
        <taxon>Lophotrochozoa</taxon>
        <taxon>Platyhelminthes</taxon>
        <taxon>Trematoda</taxon>
        <taxon>Digenea</taxon>
        <taxon>Plagiorchiida</taxon>
        <taxon>Echinostomata</taxon>
        <taxon>Echinostomatoidea</taxon>
        <taxon>Fasciolidae</taxon>
        <taxon>Fasciolopsis</taxon>
    </lineage>
</organism>
<dbReference type="InterPro" id="IPR007587">
    <property type="entry name" value="SAPS"/>
</dbReference>
<evidence type="ECO:0000313" key="3">
    <source>
        <dbReference type="EMBL" id="KAA0196669.1"/>
    </source>
</evidence>
<evidence type="ECO:0000256" key="2">
    <source>
        <dbReference type="ARBA" id="ARBA00023306"/>
    </source>
</evidence>
<protein>
    <submittedName>
        <fullName evidence="3">Serine/threonine-protein phosphatase 6 regulatory subunit 2</fullName>
    </submittedName>
</protein>
<evidence type="ECO:0000313" key="4">
    <source>
        <dbReference type="Proteomes" id="UP000728185"/>
    </source>
</evidence>
<sequence length="232" mass="25946">MYIVPSYLASVYSPETIQSIASRIFGQSNGQIISDSLVINGLLYMRCLIDTSARVEACPELAPLPRNDHFYLWSDRVGTSLCEILQPNLGALKQRLLVCNDPSLNTSATPRCTYLSSARLHIARFLPYLITAKSDALVREMLNLDLINIVMDLFFLFPCNSFLHSTCECLIRLIVLRAILNITCSQSSPDPSPSNTVSFNSTDAFHQQFFTSNECSPKSGGFFRLNEYAIVR</sequence>
<keyword evidence="4" id="KW-1185">Reference proteome</keyword>
<dbReference type="PANTHER" id="PTHR12634">
    <property type="entry name" value="SIT4 YEAST -ASSOCIATING PROTEIN-RELATED"/>
    <property type="match status" value="1"/>
</dbReference>
<dbReference type="OrthoDB" id="295029at2759"/>
<comment type="similarity">
    <text evidence="1">Belongs to the SAPS family.</text>
</comment>
<dbReference type="Proteomes" id="UP000728185">
    <property type="component" value="Unassembled WGS sequence"/>
</dbReference>